<accession>A0A087UBT8</accession>
<protein>
    <submittedName>
        <fullName evidence="2">Uncharacterized protein</fullName>
    </submittedName>
</protein>
<dbReference type="EMBL" id="KK119124">
    <property type="protein sequence ID" value="KFM74827.1"/>
    <property type="molecule type" value="Genomic_DNA"/>
</dbReference>
<keyword evidence="1" id="KW-0472">Membrane</keyword>
<keyword evidence="1" id="KW-0812">Transmembrane</keyword>
<organism evidence="2 3">
    <name type="scientific">Stegodyphus mimosarum</name>
    <name type="common">African social velvet spider</name>
    <dbReference type="NCBI Taxonomy" id="407821"/>
    <lineage>
        <taxon>Eukaryota</taxon>
        <taxon>Metazoa</taxon>
        <taxon>Ecdysozoa</taxon>
        <taxon>Arthropoda</taxon>
        <taxon>Chelicerata</taxon>
        <taxon>Arachnida</taxon>
        <taxon>Araneae</taxon>
        <taxon>Araneomorphae</taxon>
        <taxon>Entelegynae</taxon>
        <taxon>Eresoidea</taxon>
        <taxon>Eresidae</taxon>
        <taxon>Stegodyphus</taxon>
    </lineage>
</organism>
<keyword evidence="3" id="KW-1185">Reference proteome</keyword>
<sequence length="66" mass="7261">MLKSKLISSTAVSTFASISVLGYMSIARVPYTCLSIHALYPAVILLTIINYFINANIGHVDFCFFV</sequence>
<dbReference type="AlphaFoldDB" id="A0A087UBT8"/>
<gene>
    <name evidence="2" type="ORF">X975_05024</name>
</gene>
<evidence type="ECO:0000313" key="2">
    <source>
        <dbReference type="EMBL" id="KFM74827.1"/>
    </source>
</evidence>
<evidence type="ECO:0000313" key="3">
    <source>
        <dbReference type="Proteomes" id="UP000054359"/>
    </source>
</evidence>
<proteinExistence type="predicted"/>
<reference evidence="2 3" key="1">
    <citation type="submission" date="2013-11" db="EMBL/GenBank/DDBJ databases">
        <title>Genome sequencing of Stegodyphus mimosarum.</title>
        <authorList>
            <person name="Bechsgaard J."/>
        </authorList>
    </citation>
    <scope>NUCLEOTIDE SEQUENCE [LARGE SCALE GENOMIC DNA]</scope>
</reference>
<keyword evidence="1" id="KW-1133">Transmembrane helix</keyword>
<name>A0A087UBT8_STEMI</name>
<feature type="non-terminal residue" evidence="2">
    <location>
        <position position="66"/>
    </location>
</feature>
<feature type="transmembrane region" description="Helical" evidence="1">
    <location>
        <begin position="38"/>
        <end position="57"/>
    </location>
</feature>
<feature type="transmembrane region" description="Helical" evidence="1">
    <location>
        <begin position="6"/>
        <end position="26"/>
    </location>
</feature>
<dbReference type="Proteomes" id="UP000054359">
    <property type="component" value="Unassembled WGS sequence"/>
</dbReference>
<evidence type="ECO:0000256" key="1">
    <source>
        <dbReference type="SAM" id="Phobius"/>
    </source>
</evidence>